<comment type="caution">
    <text evidence="1">The sequence shown here is derived from an EMBL/GenBank/DDBJ whole genome shotgun (WGS) entry which is preliminary data.</text>
</comment>
<evidence type="ECO:0000313" key="1">
    <source>
        <dbReference type="EMBL" id="RNA03738.1"/>
    </source>
</evidence>
<keyword evidence="2" id="KW-1185">Reference proteome</keyword>
<name>A0A3M7PYI9_BRAPC</name>
<sequence>GRASHWNEVGKAQSFQTEVLSCQQNRIVQATLAHRRDLKEKVSELVAGGTSELEMAFDLAFDLLNSNQRTACQSILVFITDGQDSDGETVRCGEGYYTRSGYVPGPICIYNWTKVWEMTSERNRHLFPSARIFSYLTIDDGEELPGHLACDNNGSFKKLTDGENLISKMSNYYEYLSSSTYSNEQGLWTSPYIDGGNLGLTITYAVPAFSKINKKLIGVAAVDATLEEIENILTQYQWGDVYSFLINKQGEAIFHPALSSRQNKNVQPATYYYASLEGSDYSFAYSLSDTDM</sequence>
<dbReference type="AlphaFoldDB" id="A0A3M7PYI9"/>
<dbReference type="Proteomes" id="UP000276133">
    <property type="component" value="Unassembled WGS sequence"/>
</dbReference>
<dbReference type="SUPFAM" id="SSF53300">
    <property type="entry name" value="vWA-like"/>
    <property type="match status" value="1"/>
</dbReference>
<dbReference type="Gene3D" id="3.30.450.20">
    <property type="entry name" value="PAS domain"/>
    <property type="match status" value="2"/>
</dbReference>
<accession>A0A3M7PYI9</accession>
<dbReference type="Gene3D" id="3.40.50.410">
    <property type="entry name" value="von Willebrand factor, type A domain"/>
    <property type="match status" value="1"/>
</dbReference>
<evidence type="ECO:0000313" key="2">
    <source>
        <dbReference type="Proteomes" id="UP000276133"/>
    </source>
</evidence>
<dbReference type="GO" id="GO:0005891">
    <property type="term" value="C:voltage-gated calcium channel complex"/>
    <property type="evidence" value="ECO:0007669"/>
    <property type="project" value="TreeGrafter"/>
</dbReference>
<reference evidence="1 2" key="1">
    <citation type="journal article" date="2018" name="Sci. Rep.">
        <title>Genomic signatures of local adaptation to the degree of environmental predictability in rotifers.</title>
        <authorList>
            <person name="Franch-Gras L."/>
            <person name="Hahn C."/>
            <person name="Garcia-Roger E.M."/>
            <person name="Carmona M.J."/>
            <person name="Serra M."/>
            <person name="Gomez A."/>
        </authorList>
    </citation>
    <scope>NUCLEOTIDE SEQUENCE [LARGE SCALE GENOMIC DNA]</scope>
    <source>
        <strain evidence="1">HYR1</strain>
    </source>
</reference>
<dbReference type="InterPro" id="IPR036465">
    <property type="entry name" value="vWFA_dom_sf"/>
</dbReference>
<dbReference type="PANTHER" id="PTHR10166:SF43">
    <property type="entry name" value="VWA N-TERMINAL DOMAIN-CONTAINING PROTEIN"/>
    <property type="match status" value="1"/>
</dbReference>
<dbReference type="OrthoDB" id="6116590at2759"/>
<proteinExistence type="predicted"/>
<dbReference type="PANTHER" id="PTHR10166">
    <property type="entry name" value="VOLTAGE-DEPENDENT CALCIUM CHANNEL SUBUNIT ALPHA-2/DELTA-RELATED"/>
    <property type="match status" value="1"/>
</dbReference>
<protein>
    <submittedName>
        <fullName evidence="1">Voltage-dependent calcium channel subunit alpha-2 delta-2-like</fullName>
    </submittedName>
</protein>
<dbReference type="InterPro" id="IPR051173">
    <property type="entry name" value="Ca_channel_alpha-2/delta"/>
</dbReference>
<feature type="non-terminal residue" evidence="1">
    <location>
        <position position="292"/>
    </location>
</feature>
<feature type="non-terminal residue" evidence="1">
    <location>
        <position position="1"/>
    </location>
</feature>
<dbReference type="STRING" id="10195.A0A3M7PYI9"/>
<dbReference type="GO" id="GO:0005245">
    <property type="term" value="F:voltage-gated calcium channel activity"/>
    <property type="evidence" value="ECO:0007669"/>
    <property type="project" value="TreeGrafter"/>
</dbReference>
<gene>
    <name evidence="1" type="ORF">BpHYR1_041181</name>
</gene>
<dbReference type="Pfam" id="PF22673">
    <property type="entry name" value="MCP-like_PDC_1"/>
    <property type="match status" value="1"/>
</dbReference>
<dbReference type="EMBL" id="REGN01008379">
    <property type="protein sequence ID" value="RNA03738.1"/>
    <property type="molecule type" value="Genomic_DNA"/>
</dbReference>
<organism evidence="1 2">
    <name type="scientific">Brachionus plicatilis</name>
    <name type="common">Marine rotifer</name>
    <name type="synonym">Brachionus muelleri</name>
    <dbReference type="NCBI Taxonomy" id="10195"/>
    <lineage>
        <taxon>Eukaryota</taxon>
        <taxon>Metazoa</taxon>
        <taxon>Spiralia</taxon>
        <taxon>Gnathifera</taxon>
        <taxon>Rotifera</taxon>
        <taxon>Eurotatoria</taxon>
        <taxon>Monogononta</taxon>
        <taxon>Pseudotrocha</taxon>
        <taxon>Ploima</taxon>
        <taxon>Brachionidae</taxon>
        <taxon>Brachionus</taxon>
    </lineage>
</organism>